<feature type="compositionally biased region" description="Basic and acidic residues" evidence="1">
    <location>
        <begin position="394"/>
        <end position="406"/>
    </location>
</feature>
<dbReference type="Gene3D" id="3.90.550.50">
    <property type="match status" value="1"/>
</dbReference>
<keyword evidence="3" id="KW-1185">Reference proteome</keyword>
<reference evidence="2 3" key="1">
    <citation type="journal article" date="2015" name="Genome Biol. Evol.">
        <title>Comparative Genomics of a Bacterivorous Green Alga Reveals Evolutionary Causalities and Consequences of Phago-Mixotrophic Mode of Nutrition.</title>
        <authorList>
            <person name="Burns J.A."/>
            <person name="Paasch A."/>
            <person name="Narechania A."/>
            <person name="Kim E."/>
        </authorList>
    </citation>
    <scope>NUCLEOTIDE SEQUENCE [LARGE SCALE GENOMIC DNA]</scope>
    <source>
        <strain evidence="2 3">PLY_AMNH</strain>
    </source>
</reference>
<feature type="compositionally biased region" description="Basic and acidic residues" evidence="1">
    <location>
        <begin position="480"/>
        <end position="498"/>
    </location>
</feature>
<feature type="compositionally biased region" description="Acidic residues" evidence="1">
    <location>
        <begin position="233"/>
        <end position="244"/>
    </location>
</feature>
<comment type="caution">
    <text evidence="2">The sequence shown here is derived from an EMBL/GenBank/DDBJ whole genome shotgun (WGS) entry which is preliminary data.</text>
</comment>
<evidence type="ECO:0000256" key="1">
    <source>
        <dbReference type="SAM" id="MobiDB-lite"/>
    </source>
</evidence>
<evidence type="ECO:0000313" key="2">
    <source>
        <dbReference type="EMBL" id="KAK3242237.1"/>
    </source>
</evidence>
<feature type="compositionally biased region" description="Polar residues" evidence="1">
    <location>
        <begin position="324"/>
        <end position="343"/>
    </location>
</feature>
<name>A0AAE0BT36_9CHLO</name>
<proteinExistence type="predicted"/>
<gene>
    <name evidence="2" type="ORF">CYMTET_48062</name>
</gene>
<accession>A0AAE0BT36</accession>
<protein>
    <submittedName>
        <fullName evidence="2">Uncharacterized protein</fullName>
    </submittedName>
</protein>
<dbReference type="EMBL" id="LGRX02033208">
    <property type="protein sequence ID" value="KAK3242237.1"/>
    <property type="molecule type" value="Genomic_DNA"/>
</dbReference>
<feature type="compositionally biased region" description="Low complexity" evidence="1">
    <location>
        <begin position="351"/>
        <end position="366"/>
    </location>
</feature>
<feature type="compositionally biased region" description="Polar residues" evidence="1">
    <location>
        <begin position="434"/>
        <end position="443"/>
    </location>
</feature>
<dbReference type="Proteomes" id="UP001190700">
    <property type="component" value="Unassembled WGS sequence"/>
</dbReference>
<sequence length="566" mass="61648">MCRVYIGSTHCQGPNVRCENENVKFNPQLVGANNLGGWNNGGAGVVLSGGMLEGMSLDKCLERYNPRWKYSSFSGSDVVLGCCVTDAQGTRMHVKGFTAGGPGFHECQCQKDIANFIRTKADTKTYARKGTCSLSYEEVQNKPQMQMSYHVGNSSVMRHLAAVEKSRHNKLALEFEQADTFLKHREYWLYPQVVRDQAPDKEVKFAEWFVAKETLKKMTRGQGIPLEPVWRVEDDDDDDDDDDDRSGGGIGGGVGELDPKTKSGLEPAGRLDNQALNNTKAEEEEEEDALQHTGATTPFSILVGMAKKKAASQGSLGLVSAANQQHSASRQTVMTRFSGSTWKNDPGSWRAADSSDPAVSSPVSPAELEVQQGTRDRRMDRRVRETAMSSKLSMRGDREVQGEQKRASTVSDGPAAAKEAPPQDQSAPPAKRPSVSSLVSHSQLRGRGHATEPPAAMRGEEGVRGKSSLGSGHPVASRPSPRERLVREKVAAESKRQLVEALQTRAQADEAHGHSTQSNHPARSVEDSARGQSRTLANRMKIGVEKSVKELPIATFPDLEGELLEA</sequence>
<dbReference type="AlphaFoldDB" id="A0AAE0BT36"/>
<organism evidence="2 3">
    <name type="scientific">Cymbomonas tetramitiformis</name>
    <dbReference type="NCBI Taxonomy" id="36881"/>
    <lineage>
        <taxon>Eukaryota</taxon>
        <taxon>Viridiplantae</taxon>
        <taxon>Chlorophyta</taxon>
        <taxon>Pyramimonadophyceae</taxon>
        <taxon>Pyramimonadales</taxon>
        <taxon>Pyramimonadaceae</taxon>
        <taxon>Cymbomonas</taxon>
    </lineage>
</organism>
<feature type="compositionally biased region" description="Basic and acidic residues" evidence="1">
    <location>
        <begin position="374"/>
        <end position="385"/>
    </location>
</feature>
<evidence type="ECO:0000313" key="3">
    <source>
        <dbReference type="Proteomes" id="UP001190700"/>
    </source>
</evidence>
<feature type="region of interest" description="Disordered" evidence="1">
    <location>
        <begin position="226"/>
        <end position="273"/>
    </location>
</feature>
<feature type="region of interest" description="Disordered" evidence="1">
    <location>
        <begin position="324"/>
        <end position="538"/>
    </location>
</feature>